<gene>
    <name evidence="3" type="ORF">EHW97_02755</name>
</gene>
<dbReference type="PANTHER" id="PTHR15462">
    <property type="entry name" value="SERINE PROTEASE"/>
    <property type="match status" value="1"/>
</dbReference>
<dbReference type="Proteomes" id="UP000275225">
    <property type="component" value="Unassembled WGS sequence"/>
</dbReference>
<protein>
    <recommendedName>
        <fullName evidence="5">Peptidase</fullName>
    </recommendedName>
</protein>
<dbReference type="InterPro" id="IPR043504">
    <property type="entry name" value="Peptidase_S1_PA_chymotrypsin"/>
</dbReference>
<dbReference type="InterPro" id="IPR009003">
    <property type="entry name" value="Peptidase_S1_PA"/>
</dbReference>
<evidence type="ECO:0008006" key="5">
    <source>
        <dbReference type="Google" id="ProtNLM"/>
    </source>
</evidence>
<dbReference type="OrthoDB" id="5121599at2"/>
<sequence>MKRLLSLGAVTLALLTGSLTGAHGAPTDPAGPVQRQAVDQSAQAAAVEYWTPDRMRAALPAEALLSDQLAAPLEDVAKGAPQKIAGRQAGPIADVIGGLRELLASSGELYTGGGEVVKTTGKVFFTLGGADYVCSGSSTVAANESLVQTAGHCLNAGPGDFATNFIFVPQYDNGSAPFGEFAATELYTTQQWAESGDINYDVGYAKVGTVGGATLTDTVGAQGVGFNQPRGEAMHAFGYPAASPYNGQELAWCSGQVATDPLGTDSQGMVCNMTGGSSGGPWFIDDDEASGIGTLNSVNSFKYTVPGFGDRMYGPYFGSVVQSLYTAAQN</sequence>
<dbReference type="RefSeq" id="WP_124235631.1">
    <property type="nucleotide sequence ID" value="NZ_JBHUFI010000006.1"/>
</dbReference>
<reference evidence="3 4" key="1">
    <citation type="submission" date="2018-11" db="EMBL/GenBank/DDBJ databases">
        <authorList>
            <person name="Li F."/>
        </authorList>
    </citation>
    <scope>NUCLEOTIDE SEQUENCE [LARGE SCALE GENOMIC DNA]</scope>
    <source>
        <strain evidence="3 4">YS17T</strain>
    </source>
</reference>
<dbReference type="PANTHER" id="PTHR15462:SF19">
    <property type="entry name" value="PEPTIDASE S1 DOMAIN-CONTAINING PROTEIN"/>
    <property type="match status" value="1"/>
</dbReference>
<accession>A0A3N6WQI8</accession>
<organism evidence="3 4">
    <name type="scientific">Aeromicrobium camelliae</name>
    <dbReference type="NCBI Taxonomy" id="1538144"/>
    <lineage>
        <taxon>Bacteria</taxon>
        <taxon>Bacillati</taxon>
        <taxon>Actinomycetota</taxon>
        <taxon>Actinomycetes</taxon>
        <taxon>Propionibacteriales</taxon>
        <taxon>Nocardioidaceae</taxon>
        <taxon>Aeromicrobium</taxon>
    </lineage>
</organism>
<keyword evidence="4" id="KW-1185">Reference proteome</keyword>
<evidence type="ECO:0000313" key="4">
    <source>
        <dbReference type="Proteomes" id="UP000275225"/>
    </source>
</evidence>
<keyword evidence="1 2" id="KW-0732">Signal</keyword>
<evidence type="ECO:0000256" key="2">
    <source>
        <dbReference type="SAM" id="SignalP"/>
    </source>
</evidence>
<dbReference type="AlphaFoldDB" id="A0A3N6WQI8"/>
<dbReference type="SUPFAM" id="SSF50494">
    <property type="entry name" value="Trypsin-like serine proteases"/>
    <property type="match status" value="1"/>
</dbReference>
<comment type="caution">
    <text evidence="3">The sequence shown here is derived from an EMBL/GenBank/DDBJ whole genome shotgun (WGS) entry which is preliminary data.</text>
</comment>
<dbReference type="Gene3D" id="2.40.10.10">
    <property type="entry name" value="Trypsin-like serine proteases"/>
    <property type="match status" value="2"/>
</dbReference>
<dbReference type="InterPro" id="IPR050966">
    <property type="entry name" value="Glutamyl_endopeptidase"/>
</dbReference>
<dbReference type="EMBL" id="RQJX01000002">
    <property type="protein sequence ID" value="RQN09776.1"/>
    <property type="molecule type" value="Genomic_DNA"/>
</dbReference>
<proteinExistence type="predicted"/>
<feature type="signal peptide" evidence="2">
    <location>
        <begin position="1"/>
        <end position="24"/>
    </location>
</feature>
<evidence type="ECO:0000256" key="1">
    <source>
        <dbReference type="ARBA" id="ARBA00022729"/>
    </source>
</evidence>
<name>A0A3N6WQI8_9ACTN</name>
<evidence type="ECO:0000313" key="3">
    <source>
        <dbReference type="EMBL" id="RQN09776.1"/>
    </source>
</evidence>
<feature type="chain" id="PRO_5018297144" description="Peptidase" evidence="2">
    <location>
        <begin position="25"/>
        <end position="330"/>
    </location>
</feature>